<evidence type="ECO:0000313" key="3">
    <source>
        <dbReference type="Proteomes" id="UP000571084"/>
    </source>
</evidence>
<comment type="caution">
    <text evidence="2">The sequence shown here is derived from an EMBL/GenBank/DDBJ whole genome shotgun (WGS) entry which is preliminary data.</text>
</comment>
<sequence length="70" mass="8127">MSEATAKTRPKLKVNQQDIVPAEPLRPELDDCCASGCTPCIFERYEDDMERYRIRLQQWEDKNAGNPLNK</sequence>
<name>A0A840S1N7_9BURK</name>
<protein>
    <recommendedName>
        <fullName evidence="1">Oxidoreductase-like domain-containing protein</fullName>
    </recommendedName>
</protein>
<dbReference type="RefSeq" id="WP_168057380.1">
    <property type="nucleotide sequence ID" value="NZ_JAAOZT010000018.1"/>
</dbReference>
<proteinExistence type="predicted"/>
<feature type="domain" description="Oxidoreductase-like" evidence="1">
    <location>
        <begin position="20"/>
        <end position="60"/>
    </location>
</feature>
<gene>
    <name evidence="2" type="ORF">HNR39_004343</name>
</gene>
<reference evidence="2 3" key="1">
    <citation type="submission" date="2020-08" db="EMBL/GenBank/DDBJ databases">
        <title>Genomic Encyclopedia of Type Strains, Phase IV (KMG-IV): sequencing the most valuable type-strain genomes for metagenomic binning, comparative biology and taxonomic classification.</title>
        <authorList>
            <person name="Goeker M."/>
        </authorList>
    </citation>
    <scope>NUCLEOTIDE SEQUENCE [LARGE SCALE GENOMIC DNA]</scope>
    <source>
        <strain evidence="2 3">DSM 23240</strain>
    </source>
</reference>
<dbReference type="Pfam" id="PF09791">
    <property type="entry name" value="Oxidored-like"/>
    <property type="match status" value="1"/>
</dbReference>
<evidence type="ECO:0000259" key="1">
    <source>
        <dbReference type="Pfam" id="PF09791"/>
    </source>
</evidence>
<dbReference type="AlphaFoldDB" id="A0A840S1N7"/>
<dbReference type="InterPro" id="IPR019180">
    <property type="entry name" value="Oxidoreductase-like_N"/>
</dbReference>
<keyword evidence="3" id="KW-1185">Reference proteome</keyword>
<evidence type="ECO:0000313" key="2">
    <source>
        <dbReference type="EMBL" id="MBB5202479.1"/>
    </source>
</evidence>
<dbReference type="Proteomes" id="UP000571084">
    <property type="component" value="Unassembled WGS sequence"/>
</dbReference>
<accession>A0A840S1N7</accession>
<organism evidence="2 3">
    <name type="scientific">Glaciimonas immobilis</name>
    <dbReference type="NCBI Taxonomy" id="728004"/>
    <lineage>
        <taxon>Bacteria</taxon>
        <taxon>Pseudomonadati</taxon>
        <taxon>Pseudomonadota</taxon>
        <taxon>Betaproteobacteria</taxon>
        <taxon>Burkholderiales</taxon>
        <taxon>Oxalobacteraceae</taxon>
        <taxon>Glaciimonas</taxon>
    </lineage>
</organism>
<dbReference type="EMBL" id="JACHHQ010000015">
    <property type="protein sequence ID" value="MBB5202479.1"/>
    <property type="molecule type" value="Genomic_DNA"/>
</dbReference>